<evidence type="ECO:0000256" key="1">
    <source>
        <dbReference type="ARBA" id="ARBA00006588"/>
    </source>
</evidence>
<evidence type="ECO:0000313" key="6">
    <source>
        <dbReference type="Proteomes" id="UP000472267"/>
    </source>
</evidence>
<feature type="domain" description="DUF5614" evidence="4">
    <location>
        <begin position="1"/>
        <end position="213"/>
    </location>
</feature>
<dbReference type="Pfam" id="PF18474">
    <property type="entry name" value="DUF5614"/>
    <property type="match status" value="1"/>
</dbReference>
<keyword evidence="6" id="KW-1185">Reference proteome</keyword>
<dbReference type="AlphaFoldDB" id="A0A672FRW4"/>
<dbReference type="GeneID" id="115405958"/>
<dbReference type="RefSeq" id="XP_029971632.1">
    <property type="nucleotide sequence ID" value="XM_030115772.1"/>
</dbReference>
<dbReference type="InterPro" id="IPR041076">
    <property type="entry name" value="DUF5614"/>
</dbReference>
<proteinExistence type="inferred from homology"/>
<accession>A0A672FRW4</accession>
<protein>
    <recommendedName>
        <fullName evidence="7">DUF1308 domain-containing protein</fullName>
    </recommendedName>
</protein>
<dbReference type="RefSeq" id="XP_029971633.1">
    <property type="nucleotide sequence ID" value="XM_030115773.1"/>
</dbReference>
<sequence>MSLQVMLQQRISSAQELLQRAEQLCPGVEGHQKLCGKLRAELRFLQRVKTGELQVKESHLHSTNLTHLTAIVESAQSLEDVVALLRVFTYQDAAGQRQTLVVDVVANGGHTWVKAVGRKAEALHNIWQGRGQYGDKSIISQAEDFLQASRQQPVHYRHPHVVFAFYNGVSSPMADRLRDMGVSVRGDIVAVNAVVTEDDDEDDEEDEDEEELGDDDDEEEEDDESEVAEATRVDRSTVVASLAFPAQVQVEECRRVNLDITTLITYVSSLSHGRCHFTFREHVLTEQAAQERRQQVLPELDAFMAGKELFACRAAVTDFQLILDTLGGPGEKERAEKLLARLHLVDDQPSERTLHLTHSAKINRRSLMIFGTGDSLRAVTMTANSRFVRAAANQGVRYSVFIHQPRALTEGKEWRATPTGTETKCLGADGS</sequence>
<evidence type="ECO:0000256" key="2">
    <source>
        <dbReference type="SAM" id="MobiDB-lite"/>
    </source>
</evidence>
<dbReference type="OMA" id="HFCMFQR"/>
<evidence type="ECO:0008006" key="7">
    <source>
        <dbReference type="Google" id="ProtNLM"/>
    </source>
</evidence>
<gene>
    <name evidence="5" type="primary">c18h7orf25</name>
</gene>
<dbReference type="PANTHER" id="PTHR13379">
    <property type="entry name" value="UNCHARACTERIZED DUF1308"/>
    <property type="match status" value="1"/>
</dbReference>
<feature type="region of interest" description="Disordered" evidence="2">
    <location>
        <begin position="193"/>
        <end position="231"/>
    </location>
</feature>
<organism evidence="5 6">
    <name type="scientific">Salarias fasciatus</name>
    <name type="common">Jewelled blenny</name>
    <name type="synonym">Blennius fasciatus</name>
    <dbReference type="NCBI Taxonomy" id="181472"/>
    <lineage>
        <taxon>Eukaryota</taxon>
        <taxon>Metazoa</taxon>
        <taxon>Chordata</taxon>
        <taxon>Craniata</taxon>
        <taxon>Vertebrata</taxon>
        <taxon>Euteleostomi</taxon>
        <taxon>Actinopterygii</taxon>
        <taxon>Neopterygii</taxon>
        <taxon>Teleostei</taxon>
        <taxon>Neoteleostei</taxon>
        <taxon>Acanthomorphata</taxon>
        <taxon>Ovalentaria</taxon>
        <taxon>Blenniimorphae</taxon>
        <taxon>Blenniiformes</taxon>
        <taxon>Blennioidei</taxon>
        <taxon>Blenniidae</taxon>
        <taxon>Salariinae</taxon>
        <taxon>Salarias</taxon>
    </lineage>
</organism>
<dbReference type="InParanoid" id="A0A672FRW4"/>
<dbReference type="PANTHER" id="PTHR13379:SF0">
    <property type="entry name" value="UPF0415 PROTEIN C7ORF25"/>
    <property type="match status" value="1"/>
</dbReference>
<dbReference type="FunCoup" id="A0A672FRW4">
    <property type="interactions" value="390"/>
</dbReference>
<reference evidence="5" key="1">
    <citation type="submission" date="2019-06" db="EMBL/GenBank/DDBJ databases">
        <authorList>
            <consortium name="Wellcome Sanger Institute Data Sharing"/>
        </authorList>
    </citation>
    <scope>NUCLEOTIDE SEQUENCE [LARGE SCALE GENOMIC DNA]</scope>
</reference>
<dbReference type="Proteomes" id="UP000472267">
    <property type="component" value="Chromosome 18"/>
</dbReference>
<comment type="similarity">
    <text evidence="1">Belongs to the UPF0415 family.</text>
</comment>
<name>A0A672FRW4_SALFA</name>
<dbReference type="InterPro" id="IPR010733">
    <property type="entry name" value="DUF1308"/>
</dbReference>
<reference evidence="5" key="3">
    <citation type="submission" date="2025-09" db="UniProtKB">
        <authorList>
            <consortium name="Ensembl"/>
        </authorList>
    </citation>
    <scope>IDENTIFICATION</scope>
</reference>
<feature type="compositionally biased region" description="Acidic residues" evidence="2">
    <location>
        <begin position="196"/>
        <end position="227"/>
    </location>
</feature>
<feature type="domain" description="DUF1308" evidence="3">
    <location>
        <begin position="256"/>
        <end position="417"/>
    </location>
</feature>
<dbReference type="CTD" id="483243"/>
<dbReference type="OrthoDB" id="441890at2759"/>
<dbReference type="Ensembl" id="ENSSFAT00005009176.1">
    <property type="protein sequence ID" value="ENSSFAP00005008752.1"/>
    <property type="gene ID" value="ENSSFAG00005005074.1"/>
</dbReference>
<evidence type="ECO:0000259" key="3">
    <source>
        <dbReference type="Pfam" id="PF07000"/>
    </source>
</evidence>
<dbReference type="Pfam" id="PF07000">
    <property type="entry name" value="DUF1308"/>
    <property type="match status" value="1"/>
</dbReference>
<reference evidence="5" key="2">
    <citation type="submission" date="2025-08" db="UniProtKB">
        <authorList>
            <consortium name="Ensembl"/>
        </authorList>
    </citation>
    <scope>IDENTIFICATION</scope>
</reference>
<evidence type="ECO:0000313" key="5">
    <source>
        <dbReference type="Ensembl" id="ENSSFAP00005008752.1"/>
    </source>
</evidence>
<evidence type="ECO:0000259" key="4">
    <source>
        <dbReference type="Pfam" id="PF18474"/>
    </source>
</evidence>